<dbReference type="EMBL" id="JBHMAA010000011">
    <property type="protein sequence ID" value="MFB9948937.1"/>
    <property type="molecule type" value="Genomic_DNA"/>
</dbReference>
<sequence>MIHTLAIADRLPVLVCLASPRGLVLVDEILTREGFAVTAANTLSEFGDAMRQSGFRVIVTVSEAIEAIRRMSRLPLVNIRTFVHERADKDTGRRICLFDRAAFVGRVRLAAESRFPVFPHDCLTR</sequence>
<dbReference type="RefSeq" id="WP_377259140.1">
    <property type="nucleotide sequence ID" value="NZ_JBHMAA010000011.1"/>
</dbReference>
<accession>A0ABV6AGE7</accession>
<reference evidence="1 2" key="1">
    <citation type="submission" date="2024-09" db="EMBL/GenBank/DDBJ databases">
        <authorList>
            <person name="Sun Q."/>
            <person name="Mori K."/>
        </authorList>
    </citation>
    <scope>NUCLEOTIDE SEQUENCE [LARGE SCALE GENOMIC DNA]</scope>
    <source>
        <strain evidence="1 2">TBRC 4938</strain>
    </source>
</reference>
<gene>
    <name evidence="1" type="ORF">ACFFP0_08765</name>
</gene>
<protein>
    <recommendedName>
        <fullName evidence="3">Response regulatory domain-containing protein</fullName>
    </recommendedName>
</protein>
<name>A0ABV6AGE7_9HYPH</name>
<proteinExistence type="predicted"/>
<dbReference type="Proteomes" id="UP001589692">
    <property type="component" value="Unassembled WGS sequence"/>
</dbReference>
<keyword evidence="2" id="KW-1185">Reference proteome</keyword>
<evidence type="ECO:0000313" key="2">
    <source>
        <dbReference type="Proteomes" id="UP001589692"/>
    </source>
</evidence>
<organism evidence="1 2">
    <name type="scientific">Rhizobium puerariae</name>
    <dbReference type="NCBI Taxonomy" id="1585791"/>
    <lineage>
        <taxon>Bacteria</taxon>
        <taxon>Pseudomonadati</taxon>
        <taxon>Pseudomonadota</taxon>
        <taxon>Alphaproteobacteria</taxon>
        <taxon>Hyphomicrobiales</taxon>
        <taxon>Rhizobiaceae</taxon>
        <taxon>Rhizobium/Agrobacterium group</taxon>
        <taxon>Rhizobium</taxon>
    </lineage>
</organism>
<comment type="caution">
    <text evidence="1">The sequence shown here is derived from an EMBL/GenBank/DDBJ whole genome shotgun (WGS) entry which is preliminary data.</text>
</comment>
<evidence type="ECO:0000313" key="1">
    <source>
        <dbReference type="EMBL" id="MFB9948937.1"/>
    </source>
</evidence>
<evidence type="ECO:0008006" key="3">
    <source>
        <dbReference type="Google" id="ProtNLM"/>
    </source>
</evidence>